<accession>A0A066YZX2</accession>
<evidence type="ECO:0000313" key="3">
    <source>
        <dbReference type="Proteomes" id="UP000027178"/>
    </source>
</evidence>
<protein>
    <recommendedName>
        <fullName evidence="4">Repetin</fullName>
    </recommendedName>
</protein>
<keyword evidence="1" id="KW-0732">Signal</keyword>
<dbReference type="OrthoDB" id="4230938at2"/>
<evidence type="ECO:0000256" key="1">
    <source>
        <dbReference type="SAM" id="SignalP"/>
    </source>
</evidence>
<reference evidence="2 3" key="1">
    <citation type="submission" date="2014-05" db="EMBL/GenBank/DDBJ databases">
        <title>Draft Genome Sequence of Kitasatospora cheerisanensis KCTC 2395.</title>
        <authorList>
            <person name="Nam D.H."/>
        </authorList>
    </citation>
    <scope>NUCLEOTIDE SEQUENCE [LARGE SCALE GENOMIC DNA]</scope>
    <source>
        <strain evidence="2 3">KCTC 2395</strain>
    </source>
</reference>
<comment type="caution">
    <text evidence="2">The sequence shown here is derived from an EMBL/GenBank/DDBJ whole genome shotgun (WGS) entry which is preliminary data.</text>
</comment>
<dbReference type="Proteomes" id="UP000027178">
    <property type="component" value="Unassembled WGS sequence"/>
</dbReference>
<feature type="signal peptide" evidence="1">
    <location>
        <begin position="1"/>
        <end position="25"/>
    </location>
</feature>
<proteinExistence type="predicted"/>
<gene>
    <name evidence="2" type="ORF">KCH_11680</name>
</gene>
<sequence length="187" mass="18820">MRKVNRAAAAVGVATVALVAGTVGAAGSAVAAPAAGRHLSVHSWTLLNQSGPGPNPGQRFTAQVEARTENGRTGGHAVVQHVFDGEGTVRVEFDVDCLVMDGGAVTVTGPVAAAVVTRADGSAPTTGPAGWHPETGLTFYPADAQGQLRVGWAGADLLHPENPPRGTKCTPVPASAWVIGGRTVVHG</sequence>
<organism evidence="2 3">
    <name type="scientific">Kitasatospora cheerisanensis KCTC 2395</name>
    <dbReference type="NCBI Taxonomy" id="1348663"/>
    <lineage>
        <taxon>Bacteria</taxon>
        <taxon>Bacillati</taxon>
        <taxon>Actinomycetota</taxon>
        <taxon>Actinomycetes</taxon>
        <taxon>Kitasatosporales</taxon>
        <taxon>Streptomycetaceae</taxon>
        <taxon>Kitasatospora</taxon>
    </lineage>
</organism>
<dbReference type="EMBL" id="JNBY01000050">
    <property type="protein sequence ID" value="KDN87083.1"/>
    <property type="molecule type" value="Genomic_DNA"/>
</dbReference>
<feature type="chain" id="PRO_5001632065" description="Repetin" evidence="1">
    <location>
        <begin position="26"/>
        <end position="187"/>
    </location>
</feature>
<dbReference type="eggNOG" id="ENOG5031SMU">
    <property type="taxonomic scope" value="Bacteria"/>
</dbReference>
<dbReference type="AlphaFoldDB" id="A0A066YZX2"/>
<dbReference type="RefSeq" id="WP_035859592.1">
    <property type="nucleotide sequence ID" value="NZ_KK853997.1"/>
</dbReference>
<evidence type="ECO:0000313" key="2">
    <source>
        <dbReference type="EMBL" id="KDN87083.1"/>
    </source>
</evidence>
<dbReference type="HOGENOM" id="CLU_1466367_0_0_11"/>
<dbReference type="PATRIC" id="fig|1348663.4.peg.1115"/>
<name>A0A066YZX2_9ACTN</name>
<keyword evidence="3" id="KW-1185">Reference proteome</keyword>
<evidence type="ECO:0008006" key="4">
    <source>
        <dbReference type="Google" id="ProtNLM"/>
    </source>
</evidence>